<comment type="subcellular location">
    <subcellularLocation>
        <location evidence="1 9">Cell membrane</location>
        <topology evidence="1 9">Multi-pass membrane protein</topology>
    </subcellularLocation>
</comment>
<comment type="similarity">
    <text evidence="7">Belongs to the drug/metabolite transporter (DMT) superfamily. Small multidrug resistance (SMR) (TC 2.A.7.1) family. Gdx/SugE subfamily.</text>
</comment>
<organism evidence="11 12">
    <name type="scientific">Helicobacter fennelliae</name>
    <dbReference type="NCBI Taxonomy" id="215"/>
    <lineage>
        <taxon>Bacteria</taxon>
        <taxon>Pseudomonadati</taxon>
        <taxon>Campylobacterota</taxon>
        <taxon>Epsilonproteobacteria</taxon>
        <taxon>Campylobacterales</taxon>
        <taxon>Helicobacteraceae</taxon>
        <taxon>Helicobacter</taxon>
    </lineage>
</organism>
<dbReference type="SUPFAM" id="SSF103481">
    <property type="entry name" value="Multidrug resistance efflux transporter EmrE"/>
    <property type="match status" value="1"/>
</dbReference>
<proteinExistence type="inferred from homology"/>
<evidence type="ECO:0000256" key="3">
    <source>
        <dbReference type="ARBA" id="ARBA00022475"/>
    </source>
</evidence>
<feature type="transmembrane region" description="Helical" evidence="10">
    <location>
        <begin position="30"/>
        <end position="50"/>
    </location>
</feature>
<keyword evidence="2" id="KW-0813">Transport</keyword>
<evidence type="ECO:0000256" key="2">
    <source>
        <dbReference type="ARBA" id="ARBA00022448"/>
    </source>
</evidence>
<keyword evidence="4 9" id="KW-0812">Transmembrane</keyword>
<dbReference type="Gene3D" id="1.10.3730.20">
    <property type="match status" value="1"/>
</dbReference>
<evidence type="ECO:0000256" key="6">
    <source>
        <dbReference type="ARBA" id="ARBA00023136"/>
    </source>
</evidence>
<dbReference type="PANTHER" id="PTHR30561:SF0">
    <property type="entry name" value="GUANIDINIUM EXPORTER"/>
    <property type="match status" value="1"/>
</dbReference>
<dbReference type="InterPro" id="IPR037185">
    <property type="entry name" value="EmrE-like"/>
</dbReference>
<dbReference type="RefSeq" id="WP_023949841.1">
    <property type="nucleotide sequence ID" value="NZ_JAERIV010000019.1"/>
</dbReference>
<evidence type="ECO:0000256" key="5">
    <source>
        <dbReference type="ARBA" id="ARBA00022989"/>
    </source>
</evidence>
<dbReference type="GO" id="GO:0005886">
    <property type="term" value="C:plasma membrane"/>
    <property type="evidence" value="ECO:0007669"/>
    <property type="project" value="UniProtKB-SubCell"/>
</dbReference>
<evidence type="ECO:0000256" key="7">
    <source>
        <dbReference type="ARBA" id="ARBA00038151"/>
    </source>
</evidence>
<dbReference type="Proteomes" id="UP000250166">
    <property type="component" value="Unassembled WGS sequence"/>
</dbReference>
<feature type="transmembrane region" description="Helical" evidence="10">
    <location>
        <begin position="84"/>
        <end position="103"/>
    </location>
</feature>
<evidence type="ECO:0000313" key="12">
    <source>
        <dbReference type="Proteomes" id="UP000250166"/>
    </source>
</evidence>
<dbReference type="Pfam" id="PF00893">
    <property type="entry name" value="Multi_Drug_Res"/>
    <property type="match status" value="1"/>
</dbReference>
<reference evidence="11 12" key="1">
    <citation type="submission" date="2018-06" db="EMBL/GenBank/DDBJ databases">
        <authorList>
            <consortium name="Pathogen Informatics"/>
            <person name="Doyle S."/>
        </authorList>
    </citation>
    <scope>NUCLEOTIDE SEQUENCE [LARGE SCALE GENOMIC DNA]</scope>
    <source>
        <strain evidence="11 12">NCTC13102</strain>
    </source>
</reference>
<name>A0A2X3BG01_9HELI</name>
<keyword evidence="3" id="KW-1003">Cell membrane</keyword>
<dbReference type="GO" id="GO:0022857">
    <property type="term" value="F:transmembrane transporter activity"/>
    <property type="evidence" value="ECO:0007669"/>
    <property type="project" value="InterPro"/>
</dbReference>
<dbReference type="InterPro" id="IPR000390">
    <property type="entry name" value="Small_drug/metabolite_transptr"/>
</dbReference>
<dbReference type="EMBL" id="UAWL01000006">
    <property type="protein sequence ID" value="SQB98256.1"/>
    <property type="molecule type" value="Genomic_DNA"/>
</dbReference>
<feature type="transmembrane region" description="Helical" evidence="10">
    <location>
        <begin position="57"/>
        <end position="78"/>
    </location>
</feature>
<evidence type="ECO:0000256" key="1">
    <source>
        <dbReference type="ARBA" id="ARBA00004651"/>
    </source>
</evidence>
<dbReference type="InterPro" id="IPR045324">
    <property type="entry name" value="Small_multidrug_res"/>
</dbReference>
<keyword evidence="6 10" id="KW-0472">Membrane</keyword>
<evidence type="ECO:0000256" key="9">
    <source>
        <dbReference type="RuleBase" id="RU003942"/>
    </source>
</evidence>
<protein>
    <recommendedName>
        <fullName evidence="8">Guanidinium exporter</fullName>
    </recommendedName>
</protein>
<dbReference type="AlphaFoldDB" id="A0A2X3BG01"/>
<sequence length="104" mass="11075">MSWIYLLLAGFMEILGVIAMKNFALSNKKIFLFAIGVLFMLSLGLLSLAMQSISMGVAYAIWTGIGAGGGVIVGILFFKESAHYIKLTLVGVIIICSAGLKLLS</sequence>
<evidence type="ECO:0000313" key="11">
    <source>
        <dbReference type="EMBL" id="SQB98256.1"/>
    </source>
</evidence>
<gene>
    <name evidence="11" type="primary">ykkD</name>
    <name evidence="11" type="ORF">NCTC13102_00713</name>
</gene>
<keyword evidence="5 10" id="KW-1133">Transmembrane helix</keyword>
<evidence type="ECO:0000256" key="8">
    <source>
        <dbReference type="ARBA" id="ARBA00039168"/>
    </source>
</evidence>
<feature type="transmembrane region" description="Helical" evidence="10">
    <location>
        <begin position="5"/>
        <end position="24"/>
    </location>
</feature>
<dbReference type="PANTHER" id="PTHR30561">
    <property type="entry name" value="SMR FAMILY PROTON-DEPENDENT DRUG EFFLUX TRANSPORTER SUGE"/>
    <property type="match status" value="1"/>
</dbReference>
<accession>A0A2X3BG01</accession>
<evidence type="ECO:0000256" key="10">
    <source>
        <dbReference type="SAM" id="Phobius"/>
    </source>
</evidence>
<evidence type="ECO:0000256" key="4">
    <source>
        <dbReference type="ARBA" id="ARBA00022692"/>
    </source>
</evidence>